<sequence>MFSPAFRAPSPPRLDSTSHAISLDVSRGMTPRNALFHQPTTRAQFDPRQRGRDTEQRMRESSIDNTGNPWENRPTNTFANRQLSNPILSQHSVRGNINSGQAVQNSAQINLPENQRSAFVSDPRAQNFRSNGTPQDNVLHRVQSVQNSNVGVNSGFSNDNTRINFNNRESLNVNNLNGQRPLIIRRTQSSGPGHSNSSTQNTRNFIVIRNQDSTMNAQTAQVPSVSNSFRPIPMVSSAQTNSNELQSNSDKRPFLPFAPSVLQQRASSTQVNTVLQPDAIHVVPQQRGHLSRVASNTKQPIFVTAPRGSLAPSQQIGIHRPDAIAAQPLSPAQASGVLTAATGDASSQRMNLTEAFHAPPMISSSIRVVSSSGNRSIIFANPGLQNQASLQPIQSVNSAQSFTGNQAISATGPHQDPVDSIHHAALMPSPTQSAIQRMLVPMGKIVESNRNVQHTAPSQSPTPMAPLTRAIFQALGLPTDTVGLGDQSAVPIAQAQALQRHIQSIHNMQSYGMSNFPHNQQTSQNLHHANFGHTGLGGGMLYNNHISSFNQIGNPFLTNMFLGGESPDSPDIPDPIPTPAPPTTPAPANRVSDKTQTPADPGPAKIVDAIVTELKKPVDPATIADKVSNKNNKANAGGGKVEEEEELEDLPPTTTEATTTTTTTTPETLPTTTTISTTTSTLPTATSTVAPSDTTLSQVVESLAERIMALLNPKTKKPEDAIAAPVAKPELAPRIAHPAGEIVITDGGRVATKVDDAIGVSLNVAPESVGTSVNTAVSPFDTLVKVAVNSVSSPINIIDSPVYTAIEPIGVSIHTASGPIPLPMNAAAIPVPQVKPAINSVPPPSVADSFMITLHQPQSQGADSSSKTATSGPVSPKSGLQTIDQPKQEFSAQTAPKPARRTVIIVRRNPNGSTSGVQRIIVQGESMGQSSTSALTSSHIDAPNHVTRAPPESALHNTNVNVEVKKAVDRVSSFGSLGIKHDADTERRNKDTHMDTPVGNININSAVHINPTNNHVPMDSFNANPAANVKPIRDSNTPTTLDDFGKHRLVSNRPFSPEALKPLLNTIVFPASQDTAHAQHVASNIQNIAAGNEGILRREGIQRTPILQTVPPADSSTTFHVSANETIETLSPKVSGKDTSNTVLPQSIPKPNADNKKSNKASPVKTDKSEQISARSDQSLEGTASLNQILDNTPTRISPEMLIKEIQFGAKGIAGSVNVNDQALQISQMLVNFLKQGGSTLNEQPLPNSLNEAGDVNAASDFKQNNIQNISPLSLTVNDSLNMKRPSLVDSIPATVDSSSQTVNQHARISLVPAALAPEGHSPAIAEAPVEFAPFMSSNDFGGLTLQRHQTAQSFGTPQQQFNQMDATQVLSALQTDTNTSSQPATIEYVLTSLQNFLSSNLNVQNVSFVSSTPRTTTTTTIAVTPKPSSTSTTTTIPPPPSNNAMNILASLVQLHVPHNMPPDAISVLENIKKLLTDAGFYATTTTTPISASSSTTTTISSTTATTTTTTTVPSTTTATSAAPCTPLSANFRCVGKEMFAAMESMGAWCIGMCVKDACVHTVCECGCNVTQTVSVKITTTQKMPTTTTDEPPEEEEIELEDGMTTSAKPSTTTTVDPVPSELRNLLPTSPSPSEDFTLNPLDKHSAHVRQLNKHVETVTNVAWGSQSKKDVKKAITQLAEGTVFTPKVGASTVESTTRAAPAPNWSGMHWGFLPQPIPTVPEPTPVERSWHRRPLREKWSRSERFSSLINQPTLVQPQLQLPPNMPAMMWIPVPSMANMNPFGQQMSGMRFTWGNQKAGGEGGEGGSGGEGNEANDKK</sequence>
<name>A0A9D4LZS4_DREPO</name>
<feature type="region of interest" description="Disordered" evidence="1">
    <location>
        <begin position="1583"/>
        <end position="1622"/>
    </location>
</feature>
<feature type="compositionally biased region" description="Low complexity" evidence="1">
    <location>
        <begin position="1603"/>
        <end position="1615"/>
    </location>
</feature>
<organism evidence="2 3">
    <name type="scientific">Dreissena polymorpha</name>
    <name type="common">Zebra mussel</name>
    <name type="synonym">Mytilus polymorpha</name>
    <dbReference type="NCBI Taxonomy" id="45954"/>
    <lineage>
        <taxon>Eukaryota</taxon>
        <taxon>Metazoa</taxon>
        <taxon>Spiralia</taxon>
        <taxon>Lophotrochozoa</taxon>
        <taxon>Mollusca</taxon>
        <taxon>Bivalvia</taxon>
        <taxon>Autobranchia</taxon>
        <taxon>Heteroconchia</taxon>
        <taxon>Euheterodonta</taxon>
        <taxon>Imparidentia</taxon>
        <taxon>Neoheterodontei</taxon>
        <taxon>Myida</taxon>
        <taxon>Dreissenoidea</taxon>
        <taxon>Dreissenidae</taxon>
        <taxon>Dreissena</taxon>
    </lineage>
</organism>
<evidence type="ECO:0000313" key="3">
    <source>
        <dbReference type="Proteomes" id="UP000828390"/>
    </source>
</evidence>
<dbReference type="Proteomes" id="UP000828390">
    <property type="component" value="Unassembled WGS sequence"/>
</dbReference>
<comment type="caution">
    <text evidence="2">The sequence shown here is derived from an EMBL/GenBank/DDBJ whole genome shotgun (WGS) entry which is preliminary data.</text>
</comment>
<feature type="region of interest" description="Disordered" evidence="1">
    <location>
        <begin position="1794"/>
        <end position="1819"/>
    </location>
</feature>
<reference evidence="2" key="1">
    <citation type="journal article" date="2019" name="bioRxiv">
        <title>The Genome of the Zebra Mussel, Dreissena polymorpha: A Resource for Invasive Species Research.</title>
        <authorList>
            <person name="McCartney M.A."/>
            <person name="Auch B."/>
            <person name="Kono T."/>
            <person name="Mallez S."/>
            <person name="Zhang Y."/>
            <person name="Obille A."/>
            <person name="Becker A."/>
            <person name="Abrahante J.E."/>
            <person name="Garbe J."/>
            <person name="Badalamenti J.P."/>
            <person name="Herman A."/>
            <person name="Mangelson H."/>
            <person name="Liachko I."/>
            <person name="Sullivan S."/>
            <person name="Sone E.D."/>
            <person name="Koren S."/>
            <person name="Silverstein K.A.T."/>
            <person name="Beckman K.B."/>
            <person name="Gohl D.M."/>
        </authorList>
    </citation>
    <scope>NUCLEOTIDE SEQUENCE</scope>
    <source>
        <strain evidence="2">Duluth1</strain>
        <tissue evidence="2">Whole animal</tissue>
    </source>
</reference>
<feature type="compositionally biased region" description="Low complexity" evidence="1">
    <location>
        <begin position="650"/>
        <end position="688"/>
    </location>
</feature>
<feature type="region of interest" description="Disordered" evidence="1">
    <location>
        <begin position="857"/>
        <end position="898"/>
    </location>
</feature>
<feature type="region of interest" description="Disordered" evidence="1">
    <location>
        <begin position="622"/>
        <end position="690"/>
    </location>
</feature>
<feature type="compositionally biased region" description="Polar residues" evidence="1">
    <location>
        <begin position="1171"/>
        <end position="1186"/>
    </location>
</feature>
<feature type="region of interest" description="Disordered" evidence="1">
    <location>
        <begin position="29"/>
        <end position="77"/>
    </location>
</feature>
<feature type="region of interest" description="Disordered" evidence="1">
    <location>
        <begin position="1419"/>
        <end position="1441"/>
    </location>
</feature>
<reference evidence="2" key="2">
    <citation type="submission" date="2020-11" db="EMBL/GenBank/DDBJ databases">
        <authorList>
            <person name="McCartney M.A."/>
            <person name="Auch B."/>
            <person name="Kono T."/>
            <person name="Mallez S."/>
            <person name="Becker A."/>
            <person name="Gohl D.M."/>
            <person name="Silverstein K.A.T."/>
            <person name="Koren S."/>
            <person name="Bechman K.B."/>
            <person name="Herman A."/>
            <person name="Abrahante J.E."/>
            <person name="Garbe J."/>
        </authorList>
    </citation>
    <scope>NUCLEOTIDE SEQUENCE</scope>
    <source>
        <strain evidence="2">Duluth1</strain>
        <tissue evidence="2">Whole animal</tissue>
    </source>
</reference>
<feature type="compositionally biased region" description="Polar residues" evidence="1">
    <location>
        <begin position="857"/>
        <end position="894"/>
    </location>
</feature>
<proteinExistence type="predicted"/>
<accession>A0A9D4LZS4</accession>
<feature type="region of interest" description="Disordered" evidence="1">
    <location>
        <begin position="560"/>
        <end position="603"/>
    </location>
</feature>
<feature type="compositionally biased region" description="Basic and acidic residues" evidence="1">
    <location>
        <begin position="45"/>
        <end position="62"/>
    </location>
</feature>
<protein>
    <submittedName>
        <fullName evidence="2">Uncharacterized protein</fullName>
    </submittedName>
</protein>
<evidence type="ECO:0000313" key="2">
    <source>
        <dbReference type="EMBL" id="KAH3868192.1"/>
    </source>
</evidence>
<keyword evidence="3" id="KW-1185">Reference proteome</keyword>
<feature type="region of interest" description="Disordered" evidence="1">
    <location>
        <begin position="1130"/>
        <end position="1186"/>
    </location>
</feature>
<feature type="compositionally biased region" description="Low complexity" evidence="1">
    <location>
        <begin position="1419"/>
        <end position="1436"/>
    </location>
</feature>
<dbReference type="EMBL" id="JAIWYP010000002">
    <property type="protein sequence ID" value="KAH3868192.1"/>
    <property type="molecule type" value="Genomic_DNA"/>
</dbReference>
<feature type="region of interest" description="Disordered" evidence="1">
    <location>
        <begin position="1493"/>
        <end position="1520"/>
    </location>
</feature>
<evidence type="ECO:0000256" key="1">
    <source>
        <dbReference type="SAM" id="MobiDB-lite"/>
    </source>
</evidence>
<feature type="compositionally biased region" description="Acidic residues" evidence="1">
    <location>
        <begin position="1591"/>
        <end position="1602"/>
    </location>
</feature>
<feature type="compositionally biased region" description="Pro residues" evidence="1">
    <location>
        <begin position="570"/>
        <end position="585"/>
    </location>
</feature>
<feature type="compositionally biased region" description="Gly residues" evidence="1">
    <location>
        <begin position="1798"/>
        <end position="1812"/>
    </location>
</feature>
<gene>
    <name evidence="2" type="ORF">DPMN_031332</name>
</gene>
<feature type="compositionally biased region" description="Polar residues" evidence="1">
    <location>
        <begin position="63"/>
        <end position="77"/>
    </location>
</feature>